<gene>
    <name evidence="3" type="ORF">HJ526_02295</name>
    <name evidence="2" type="ORF">HJ536_02275</name>
</gene>
<evidence type="ECO:0000313" key="3">
    <source>
        <dbReference type="EMBL" id="NVO26239.1"/>
    </source>
</evidence>
<dbReference type="InterPro" id="IPR004045">
    <property type="entry name" value="Glutathione_S-Trfase_N"/>
</dbReference>
<dbReference type="CDD" id="cd03049">
    <property type="entry name" value="GST_N_3"/>
    <property type="match status" value="1"/>
</dbReference>
<dbReference type="EMBL" id="JABCJE010000001">
    <property type="protein sequence ID" value="NVO22170.1"/>
    <property type="molecule type" value="Genomic_DNA"/>
</dbReference>
<keyword evidence="2" id="KW-0808">Transferase</keyword>
<dbReference type="GO" id="GO:0016740">
    <property type="term" value="F:transferase activity"/>
    <property type="evidence" value="ECO:0007669"/>
    <property type="project" value="UniProtKB-KW"/>
</dbReference>
<accession>A0A850Q667</accession>
<organism evidence="2 5">
    <name type="scientific">Donghicola mangrovi</name>
    <dbReference type="NCBI Taxonomy" id="2729614"/>
    <lineage>
        <taxon>Bacteria</taxon>
        <taxon>Pseudomonadati</taxon>
        <taxon>Pseudomonadota</taxon>
        <taxon>Alphaproteobacteria</taxon>
        <taxon>Rhodobacterales</taxon>
        <taxon>Roseobacteraceae</taxon>
        <taxon>Donghicola</taxon>
    </lineage>
</organism>
<name>A0A850Q667_9RHOB</name>
<keyword evidence="4" id="KW-1185">Reference proteome</keyword>
<sequence length="199" mass="22261">MTLFTSPTSPFVRKVRVMLHETGLLEHTTQVDVKANPLGSDPTILAVNPVGKIPALQREEGPAIYDSRVISRYLNARAGTDLYPDARIWEVLTLEASADAIMEAAVLVLYEKRLRPEPLESWVTGQQTKIFNGLDVLESRWMSHLNGPHDAGQIAVGVALGYLDFRFDSWNWRADRPALAVWADKYLQRPAMQATAPHD</sequence>
<dbReference type="Proteomes" id="UP000592216">
    <property type="component" value="Unassembled WGS sequence"/>
</dbReference>
<dbReference type="InterPro" id="IPR036249">
    <property type="entry name" value="Thioredoxin-like_sf"/>
</dbReference>
<dbReference type="CDD" id="cd03205">
    <property type="entry name" value="GST_C_6"/>
    <property type="match status" value="1"/>
</dbReference>
<dbReference type="SUPFAM" id="SSF52833">
    <property type="entry name" value="Thioredoxin-like"/>
    <property type="match status" value="1"/>
</dbReference>
<dbReference type="Gene3D" id="3.40.30.10">
    <property type="entry name" value="Glutaredoxin"/>
    <property type="match status" value="1"/>
</dbReference>
<dbReference type="PANTHER" id="PTHR44051">
    <property type="entry name" value="GLUTATHIONE S-TRANSFERASE-RELATED"/>
    <property type="match status" value="1"/>
</dbReference>
<dbReference type="Proteomes" id="UP000523601">
    <property type="component" value="Unassembled WGS sequence"/>
</dbReference>
<evidence type="ECO:0000313" key="5">
    <source>
        <dbReference type="Proteomes" id="UP000592216"/>
    </source>
</evidence>
<dbReference type="AlphaFoldDB" id="A0A850Q667"/>
<feature type="domain" description="GST N-terminal" evidence="1">
    <location>
        <begin position="1"/>
        <end position="82"/>
    </location>
</feature>
<dbReference type="InterPro" id="IPR036282">
    <property type="entry name" value="Glutathione-S-Trfase_C_sf"/>
</dbReference>
<dbReference type="EMBL" id="JABCJD010000001">
    <property type="protein sequence ID" value="NVO26239.1"/>
    <property type="molecule type" value="Genomic_DNA"/>
</dbReference>
<dbReference type="SUPFAM" id="SSF47616">
    <property type="entry name" value="GST C-terminal domain-like"/>
    <property type="match status" value="1"/>
</dbReference>
<proteinExistence type="predicted"/>
<evidence type="ECO:0000259" key="1">
    <source>
        <dbReference type="PROSITE" id="PS50404"/>
    </source>
</evidence>
<dbReference type="PANTHER" id="PTHR44051:SF8">
    <property type="entry name" value="GLUTATHIONE S-TRANSFERASE GSTA"/>
    <property type="match status" value="1"/>
</dbReference>
<evidence type="ECO:0000313" key="4">
    <source>
        <dbReference type="Proteomes" id="UP000523601"/>
    </source>
</evidence>
<dbReference type="Gene3D" id="1.20.1050.10">
    <property type="match status" value="1"/>
</dbReference>
<dbReference type="Pfam" id="PF13409">
    <property type="entry name" value="GST_N_2"/>
    <property type="match status" value="1"/>
</dbReference>
<dbReference type="Pfam" id="PF13410">
    <property type="entry name" value="GST_C_2"/>
    <property type="match status" value="1"/>
</dbReference>
<reference evidence="4 5" key="1">
    <citation type="submission" date="2020-04" db="EMBL/GenBank/DDBJ databases">
        <title>Donghicola sp., a member of the Rhodobacteraceae family isolated from mangrove forest in Thailand.</title>
        <authorList>
            <person name="Charoenyingcharoen P."/>
            <person name="Yukphan P."/>
        </authorList>
    </citation>
    <scope>NUCLEOTIDE SEQUENCE [LARGE SCALE GENOMIC DNA]</scope>
    <source>
        <strain evidence="2 5">B5-SW-15</strain>
        <strain evidence="3 4">C2-DW-16</strain>
    </source>
</reference>
<protein>
    <submittedName>
        <fullName evidence="2">Glutathione S-transferase</fullName>
    </submittedName>
</protein>
<evidence type="ECO:0000313" key="2">
    <source>
        <dbReference type="EMBL" id="NVO22170.1"/>
    </source>
</evidence>
<comment type="caution">
    <text evidence="2">The sequence shown here is derived from an EMBL/GenBank/DDBJ whole genome shotgun (WGS) entry which is preliminary data.</text>
</comment>
<dbReference type="PROSITE" id="PS50404">
    <property type="entry name" value="GST_NTER"/>
    <property type="match status" value="1"/>
</dbReference>
<dbReference type="RefSeq" id="WP_176852636.1">
    <property type="nucleotide sequence ID" value="NZ_JABCJD010000001.1"/>
</dbReference>